<name>A0A8B6IWP7_9ENTR</name>
<dbReference type="EMBL" id="CAAHGQ010000017">
    <property type="protein sequence ID" value="VGQ08610.1"/>
    <property type="molecule type" value="Genomic_DNA"/>
</dbReference>
<protein>
    <submittedName>
        <fullName evidence="1">Uncharacterized protein</fullName>
    </submittedName>
</protein>
<evidence type="ECO:0000313" key="1">
    <source>
        <dbReference type="EMBL" id="VGQ08610.1"/>
    </source>
</evidence>
<organism evidence="1 2">
    <name type="scientific">Klebsiella africana</name>
    <dbReference type="NCBI Taxonomy" id="2489010"/>
    <lineage>
        <taxon>Bacteria</taxon>
        <taxon>Pseudomonadati</taxon>
        <taxon>Pseudomonadota</taxon>
        <taxon>Gammaproteobacteria</taxon>
        <taxon>Enterobacterales</taxon>
        <taxon>Enterobacteriaceae</taxon>
        <taxon>Klebsiella/Raoultella group</taxon>
        <taxon>Klebsiella</taxon>
    </lineage>
</organism>
<sequence length="97" mass="11301">MFPVITVNNWHTQDGNIYILYEDGFWYQNVNYLAAVPTQYNCTTYEEQFNKLINRIESGALRTCKQSGKPYKMLGDTLYLLSNKTSQNALSKRFEGE</sequence>
<dbReference type="AlphaFoldDB" id="A0A8B6IWP7"/>
<comment type="caution">
    <text evidence="1">The sequence shown here is derived from an EMBL/GenBank/DDBJ whole genome shotgun (WGS) entry which is preliminary data.</text>
</comment>
<accession>A0A8B6IWP7</accession>
<reference evidence="1 2" key="1">
    <citation type="submission" date="2019-04" db="EMBL/GenBank/DDBJ databases">
        <authorList>
            <person name="Brisse S."/>
            <person name="Rodrigues C."/>
        </authorList>
    </citation>
    <scope>NUCLEOTIDE SEQUENCE [LARGE SCALE GENOMIC DNA]</scope>
    <source>
        <strain evidence="1">SB5857</strain>
    </source>
</reference>
<gene>
    <name evidence="1" type="ORF">SB5857_04159</name>
</gene>
<proteinExistence type="predicted"/>
<dbReference type="RefSeq" id="WP_136031702.1">
    <property type="nucleotide sequence ID" value="NZ_CAAHGQ010000017.1"/>
</dbReference>
<evidence type="ECO:0000313" key="2">
    <source>
        <dbReference type="Proteomes" id="UP000328848"/>
    </source>
</evidence>
<dbReference type="Proteomes" id="UP000328848">
    <property type="component" value="Unassembled WGS sequence"/>
</dbReference>